<dbReference type="Pfam" id="PF17899">
    <property type="entry name" value="Peptidase_M61_N"/>
    <property type="match status" value="1"/>
</dbReference>
<dbReference type="AlphaFoldDB" id="A0A4Q0PQ57"/>
<dbReference type="InterPro" id="IPR027268">
    <property type="entry name" value="Peptidase_M4/M1_CTD_sf"/>
</dbReference>
<feature type="signal peptide" evidence="1">
    <location>
        <begin position="1"/>
        <end position="21"/>
    </location>
</feature>
<dbReference type="InterPro" id="IPR007963">
    <property type="entry name" value="Peptidase_M61_catalytic"/>
</dbReference>
<feature type="chain" id="PRO_5020782937" evidence="1">
    <location>
        <begin position="22"/>
        <end position="517"/>
    </location>
</feature>
<feature type="domain" description="Peptidase M61 N-terminal" evidence="3">
    <location>
        <begin position="29"/>
        <end position="194"/>
    </location>
</feature>
<dbReference type="Pfam" id="PF05299">
    <property type="entry name" value="Peptidase_M61"/>
    <property type="match status" value="1"/>
</dbReference>
<feature type="domain" description="Peptidase M61 catalytic" evidence="2">
    <location>
        <begin position="282"/>
        <end position="398"/>
    </location>
</feature>
<dbReference type="Proteomes" id="UP000290608">
    <property type="component" value="Unassembled WGS sequence"/>
</dbReference>
<sequence length="517" mass="59880">MIQKINLFLIILIFNALNPVAAQKESEIHYQLNFSEAQEHYIAVSLKLSNLKESTTTLVLPVWTPGYYKILDNPAHIVDFQAITADNAKLDWHKSSKNKWVINTNKQTSIRVSYRVYANRKSVAESNVNATYAFLANTDVFMFPEGKKEDSISLAVELPEQWSEIATGLKKQEDELFYASNFDVLYDSPLYLGNQKMFDFQQLGKDFTLAIATPEGFNKDRFIKDLREIILRTTDLMQHIPFEEYTFIMMEAGGGGLEHANSQAVFTYGSFDFKTDADYKAFLNFITHEYFHLYNVKALRPVELGPFDYSKENYTTMLWVAEGFTVYYEYLIMRDAGLINSQEVLHYLSSHFKAIENKEGKEHMSLERSSFDVWNHFLNKDAITDATTISYYQKGPIIALLLDLAIRHESENKHSLDDVMRYLYKVYYQEQEQGYTEDEFWQAVAELAGKSLDELRGYVETTTAPDYEKYLAYGALALDLTEVDNPETTLVEREYQLIKTEPKTSLQKEIREALLRE</sequence>
<keyword evidence="4" id="KW-0482">Metalloprotease</keyword>
<name>A0A4Q0PQ57_9FLAO</name>
<accession>A0A4Q0PQ57</accession>
<keyword evidence="1" id="KW-0732">Signal</keyword>
<reference evidence="4 5" key="1">
    <citation type="submission" date="2018-07" db="EMBL/GenBank/DDBJ databases">
        <title>Leeuwenhoekiella genomics.</title>
        <authorList>
            <person name="Tahon G."/>
            <person name="Willems A."/>
        </authorList>
    </citation>
    <scope>NUCLEOTIDE SEQUENCE [LARGE SCALE GENOMIC DNA]</scope>
    <source>
        <strain evidence="4 5">LMG 1345</strain>
    </source>
</reference>
<dbReference type="RefSeq" id="WP_073096443.1">
    <property type="nucleotide sequence ID" value="NZ_QOVL01000002.1"/>
</dbReference>
<gene>
    <name evidence="4" type="ORF">DSL99_400</name>
</gene>
<dbReference type="EMBL" id="QOVL01000002">
    <property type="protein sequence ID" value="RXG32624.1"/>
    <property type="molecule type" value="Genomic_DNA"/>
</dbReference>
<keyword evidence="4" id="KW-0378">Hydrolase</keyword>
<keyword evidence="4" id="KW-0645">Protease</keyword>
<dbReference type="InterPro" id="IPR040756">
    <property type="entry name" value="Peptidase_M61_N"/>
</dbReference>
<dbReference type="PIRSF" id="PIRSF016493">
    <property type="entry name" value="Glycyl_aminpptds"/>
    <property type="match status" value="1"/>
</dbReference>
<comment type="caution">
    <text evidence="4">The sequence shown here is derived from an EMBL/GenBank/DDBJ whole genome shotgun (WGS) entry which is preliminary data.</text>
</comment>
<dbReference type="GO" id="GO:0006508">
    <property type="term" value="P:proteolysis"/>
    <property type="evidence" value="ECO:0007669"/>
    <property type="project" value="UniProtKB-KW"/>
</dbReference>
<evidence type="ECO:0000259" key="3">
    <source>
        <dbReference type="Pfam" id="PF17899"/>
    </source>
</evidence>
<protein>
    <submittedName>
        <fullName evidence="4">Putative metalloprotease with PDZ domain</fullName>
    </submittedName>
</protein>
<evidence type="ECO:0000313" key="5">
    <source>
        <dbReference type="Proteomes" id="UP000290608"/>
    </source>
</evidence>
<evidence type="ECO:0000313" key="4">
    <source>
        <dbReference type="EMBL" id="RXG32624.1"/>
    </source>
</evidence>
<dbReference type="SUPFAM" id="SSF55486">
    <property type="entry name" value="Metalloproteases ('zincins'), catalytic domain"/>
    <property type="match status" value="1"/>
</dbReference>
<dbReference type="GO" id="GO:0008237">
    <property type="term" value="F:metallopeptidase activity"/>
    <property type="evidence" value="ECO:0007669"/>
    <property type="project" value="UniProtKB-KW"/>
</dbReference>
<dbReference type="Gene3D" id="2.60.40.3650">
    <property type="match status" value="1"/>
</dbReference>
<proteinExistence type="predicted"/>
<evidence type="ECO:0000259" key="2">
    <source>
        <dbReference type="Pfam" id="PF05299"/>
    </source>
</evidence>
<dbReference type="Gene3D" id="1.10.390.10">
    <property type="entry name" value="Neutral Protease Domain 2"/>
    <property type="match status" value="1"/>
</dbReference>
<organism evidence="4 5">
    <name type="scientific">Leeuwenhoekiella marinoflava</name>
    <dbReference type="NCBI Taxonomy" id="988"/>
    <lineage>
        <taxon>Bacteria</taxon>
        <taxon>Pseudomonadati</taxon>
        <taxon>Bacteroidota</taxon>
        <taxon>Flavobacteriia</taxon>
        <taxon>Flavobacteriales</taxon>
        <taxon>Flavobacteriaceae</taxon>
        <taxon>Leeuwenhoekiella</taxon>
    </lineage>
</organism>
<evidence type="ECO:0000256" key="1">
    <source>
        <dbReference type="SAM" id="SignalP"/>
    </source>
</evidence>
<dbReference type="InterPro" id="IPR024191">
    <property type="entry name" value="Peptidase_M61"/>
</dbReference>